<dbReference type="EMBL" id="JABJNZ010000062">
    <property type="protein sequence ID" value="MBT4870875.1"/>
    <property type="molecule type" value="Genomic_DNA"/>
</dbReference>
<gene>
    <name evidence="1" type="ORF">HON47_04835</name>
</gene>
<evidence type="ECO:0000313" key="2">
    <source>
        <dbReference type="Proteomes" id="UP000722459"/>
    </source>
</evidence>
<evidence type="ECO:0000313" key="1">
    <source>
        <dbReference type="EMBL" id="MBT4870875.1"/>
    </source>
</evidence>
<dbReference type="Proteomes" id="UP000722459">
    <property type="component" value="Unassembled WGS sequence"/>
</dbReference>
<dbReference type="AlphaFoldDB" id="A0A8T5GFV9"/>
<comment type="caution">
    <text evidence="1">The sequence shown here is derived from an EMBL/GenBank/DDBJ whole genome shotgun (WGS) entry which is preliminary data.</text>
</comment>
<name>A0A8T5GFV9_9ARCH</name>
<proteinExistence type="predicted"/>
<protein>
    <submittedName>
        <fullName evidence="1">Uncharacterized protein</fullName>
    </submittedName>
</protein>
<sequence>MKKMGSWKKLPGVKQFRGWIAADKRSSRASHQVVSYCVPMENVIRFKELKKVQTRDARIEVETMLVRSTLSLMRERHTNELANKIATLLIDKRIRLELQGKSRGNLEDTQHQRNQQQLHEIFNEDKRKVRDFFETKSLIFQEYEEKASKLKSTQQ</sequence>
<organism evidence="1 2">
    <name type="scientific">Candidatus Iainarchaeum sp</name>
    <dbReference type="NCBI Taxonomy" id="3101447"/>
    <lineage>
        <taxon>Archaea</taxon>
        <taxon>Candidatus Iainarchaeota</taxon>
        <taxon>Candidatus Iainarchaeia</taxon>
        <taxon>Candidatus Iainarchaeales</taxon>
        <taxon>Candidatus Iainarchaeaceae</taxon>
        <taxon>Candidatus Iainarchaeum</taxon>
    </lineage>
</organism>
<reference evidence="1" key="1">
    <citation type="journal article" date="2021" name="ISME J.">
        <title>Mercury methylation by metabolically versatile and cosmopolitan marine bacteria.</title>
        <authorList>
            <person name="Lin H."/>
            <person name="Ascher D.B."/>
            <person name="Myung Y."/>
            <person name="Lamborg C.H."/>
            <person name="Hallam S.J."/>
            <person name="Gionfriddo C.M."/>
            <person name="Holt K.E."/>
            <person name="Moreau J.W."/>
        </authorList>
    </citation>
    <scope>NUCLEOTIDE SEQUENCE</scope>
    <source>
        <strain evidence="1">SI075_bin30</strain>
    </source>
</reference>
<accession>A0A8T5GFV9</accession>